<reference evidence="2 3" key="1">
    <citation type="submission" date="2019-03" db="EMBL/GenBank/DDBJ databases">
        <title>First draft genome of Liparis tanakae, snailfish: a comprehensive survey of snailfish specific genes.</title>
        <authorList>
            <person name="Kim W."/>
            <person name="Song I."/>
            <person name="Jeong J.-H."/>
            <person name="Kim D."/>
            <person name="Kim S."/>
            <person name="Ryu S."/>
            <person name="Song J.Y."/>
            <person name="Lee S.K."/>
        </authorList>
    </citation>
    <scope>NUCLEOTIDE SEQUENCE [LARGE SCALE GENOMIC DNA]</scope>
    <source>
        <tissue evidence="2">Muscle</tissue>
    </source>
</reference>
<dbReference type="EMBL" id="SRLO01000083">
    <property type="protein sequence ID" value="TNN77426.1"/>
    <property type="molecule type" value="Genomic_DNA"/>
</dbReference>
<dbReference type="Proteomes" id="UP000314294">
    <property type="component" value="Unassembled WGS sequence"/>
</dbReference>
<comment type="caution">
    <text evidence="2">The sequence shown here is derived from an EMBL/GenBank/DDBJ whole genome shotgun (WGS) entry which is preliminary data.</text>
</comment>
<protein>
    <submittedName>
        <fullName evidence="2">Uncharacterized protein</fullName>
    </submittedName>
</protein>
<organism evidence="2 3">
    <name type="scientific">Liparis tanakae</name>
    <name type="common">Tanaka's snailfish</name>
    <dbReference type="NCBI Taxonomy" id="230148"/>
    <lineage>
        <taxon>Eukaryota</taxon>
        <taxon>Metazoa</taxon>
        <taxon>Chordata</taxon>
        <taxon>Craniata</taxon>
        <taxon>Vertebrata</taxon>
        <taxon>Euteleostomi</taxon>
        <taxon>Actinopterygii</taxon>
        <taxon>Neopterygii</taxon>
        <taxon>Teleostei</taxon>
        <taxon>Neoteleostei</taxon>
        <taxon>Acanthomorphata</taxon>
        <taxon>Eupercaria</taxon>
        <taxon>Perciformes</taxon>
        <taxon>Cottioidei</taxon>
        <taxon>Cottales</taxon>
        <taxon>Liparidae</taxon>
        <taxon>Liparis</taxon>
    </lineage>
</organism>
<evidence type="ECO:0000256" key="1">
    <source>
        <dbReference type="SAM" id="MobiDB-lite"/>
    </source>
</evidence>
<feature type="region of interest" description="Disordered" evidence="1">
    <location>
        <begin position="51"/>
        <end position="72"/>
    </location>
</feature>
<proteinExistence type="predicted"/>
<accession>A0A4Z2IHM6</accession>
<evidence type="ECO:0000313" key="2">
    <source>
        <dbReference type="EMBL" id="TNN77426.1"/>
    </source>
</evidence>
<keyword evidence="3" id="KW-1185">Reference proteome</keyword>
<gene>
    <name evidence="2" type="ORF">EYF80_012390</name>
</gene>
<evidence type="ECO:0000313" key="3">
    <source>
        <dbReference type="Proteomes" id="UP000314294"/>
    </source>
</evidence>
<sequence>MEHVGMVKHPRCPGCEAEWDFAEAQKAYLGHKIQHMASRGEVLVLPGIFCSSSSSSSSSEQLLAVASESKAS</sequence>
<dbReference type="AlphaFoldDB" id="A0A4Z2IHM6"/>
<name>A0A4Z2IHM6_9TELE</name>